<dbReference type="EMBL" id="VSSQ01118524">
    <property type="protein sequence ID" value="MPN52423.1"/>
    <property type="molecule type" value="Genomic_DNA"/>
</dbReference>
<gene>
    <name evidence="1" type="ORF">SDC9_200084</name>
</gene>
<sequence>MRDCSYSFNIKNVDFGVANCFGVNSFGFWRYCFTKIFRNLGIYEMSGDAKMGKGISQHIESAAVESGGTYYFITGLQEVEKSANDGSVPRGKGYGTAAAF</sequence>
<comment type="caution">
    <text evidence="1">The sequence shown here is derived from an EMBL/GenBank/DDBJ whole genome shotgun (WGS) entry which is preliminary data.</text>
</comment>
<protein>
    <submittedName>
        <fullName evidence="1">Uncharacterized protein</fullName>
    </submittedName>
</protein>
<dbReference type="AlphaFoldDB" id="A0A645IYZ3"/>
<organism evidence="1">
    <name type="scientific">bioreactor metagenome</name>
    <dbReference type="NCBI Taxonomy" id="1076179"/>
    <lineage>
        <taxon>unclassified sequences</taxon>
        <taxon>metagenomes</taxon>
        <taxon>ecological metagenomes</taxon>
    </lineage>
</organism>
<name>A0A645IYZ3_9ZZZZ</name>
<evidence type="ECO:0000313" key="1">
    <source>
        <dbReference type="EMBL" id="MPN52423.1"/>
    </source>
</evidence>
<reference evidence="1" key="1">
    <citation type="submission" date="2019-08" db="EMBL/GenBank/DDBJ databases">
        <authorList>
            <person name="Kucharzyk K."/>
            <person name="Murdoch R.W."/>
            <person name="Higgins S."/>
            <person name="Loffler F."/>
        </authorList>
    </citation>
    <scope>NUCLEOTIDE SEQUENCE</scope>
</reference>
<accession>A0A645IYZ3</accession>
<proteinExistence type="predicted"/>